<evidence type="ECO:0000313" key="2">
    <source>
        <dbReference type="EMBL" id="KAJ2930557.1"/>
    </source>
</evidence>
<dbReference type="SUPFAM" id="SSF52540">
    <property type="entry name" value="P-loop containing nucleoside triphosphate hydrolases"/>
    <property type="match status" value="1"/>
</dbReference>
<feature type="region of interest" description="Disordered" evidence="1">
    <location>
        <begin position="231"/>
        <end position="252"/>
    </location>
</feature>
<evidence type="ECO:0008006" key="4">
    <source>
        <dbReference type="Google" id="ProtNLM"/>
    </source>
</evidence>
<dbReference type="InterPro" id="IPR027417">
    <property type="entry name" value="P-loop_NTPase"/>
</dbReference>
<accession>A0A9W8J9E8</accession>
<dbReference type="EMBL" id="JANBPK010000831">
    <property type="protein sequence ID" value="KAJ2930557.1"/>
    <property type="molecule type" value="Genomic_DNA"/>
</dbReference>
<evidence type="ECO:0000256" key="1">
    <source>
        <dbReference type="SAM" id="MobiDB-lite"/>
    </source>
</evidence>
<sequence length="252" mass="28785">MILPSDHPTWPCRQLILVDTPGFDSTHQGDFEVLRRIAVWLADVSVFSSYCFATLPIADPFRYEKGTKVTGVVYLHDITQKRLRKSNLLHYEVFHKICGEMVMQNAVMATTHWDPIISTNGDDREDELRGFWKDALSQGAAMMRIQDPLVDSHKIIEHILCLHPYRKIRIQEEMVDMGKDVRRTEAGRLLMHAMCEGINALTDEKQLGSEELKQTDTPILDLIKDRFFPRRRPGKQADYDNQLGCAGGSSNG</sequence>
<dbReference type="AlphaFoldDB" id="A0A9W8J9E8"/>
<dbReference type="Proteomes" id="UP001140091">
    <property type="component" value="Unassembled WGS sequence"/>
</dbReference>
<reference evidence="2" key="1">
    <citation type="submission" date="2022-06" db="EMBL/GenBank/DDBJ databases">
        <title>Genome Sequence of Candolleomyces eurysporus.</title>
        <authorList>
            <person name="Buettner E."/>
        </authorList>
    </citation>
    <scope>NUCLEOTIDE SEQUENCE</scope>
    <source>
        <strain evidence="2">VTCC 930004</strain>
    </source>
</reference>
<protein>
    <recommendedName>
        <fullName evidence="4">G domain-containing protein</fullName>
    </recommendedName>
</protein>
<gene>
    <name evidence="2" type="ORF">H1R20_g6540</name>
</gene>
<keyword evidence="3" id="KW-1185">Reference proteome</keyword>
<comment type="caution">
    <text evidence="2">The sequence shown here is derived from an EMBL/GenBank/DDBJ whole genome shotgun (WGS) entry which is preliminary data.</text>
</comment>
<organism evidence="2 3">
    <name type="scientific">Candolleomyces eurysporus</name>
    <dbReference type="NCBI Taxonomy" id="2828524"/>
    <lineage>
        <taxon>Eukaryota</taxon>
        <taxon>Fungi</taxon>
        <taxon>Dikarya</taxon>
        <taxon>Basidiomycota</taxon>
        <taxon>Agaricomycotina</taxon>
        <taxon>Agaricomycetes</taxon>
        <taxon>Agaricomycetidae</taxon>
        <taxon>Agaricales</taxon>
        <taxon>Agaricineae</taxon>
        <taxon>Psathyrellaceae</taxon>
        <taxon>Candolleomyces</taxon>
    </lineage>
</organism>
<dbReference type="OrthoDB" id="8954335at2759"/>
<name>A0A9W8J9E8_9AGAR</name>
<dbReference type="Gene3D" id="3.40.50.300">
    <property type="entry name" value="P-loop containing nucleotide triphosphate hydrolases"/>
    <property type="match status" value="1"/>
</dbReference>
<proteinExistence type="predicted"/>
<evidence type="ECO:0000313" key="3">
    <source>
        <dbReference type="Proteomes" id="UP001140091"/>
    </source>
</evidence>
<feature type="non-terminal residue" evidence="2">
    <location>
        <position position="252"/>
    </location>
</feature>